<keyword evidence="1" id="KW-1133">Transmembrane helix</keyword>
<evidence type="ECO:0000259" key="4">
    <source>
        <dbReference type="PROSITE" id="PS50887"/>
    </source>
</evidence>
<dbReference type="PANTHER" id="PTHR44757:SF4">
    <property type="entry name" value="DIGUANYLATE CYCLASE DGCE-RELATED"/>
    <property type="match status" value="1"/>
</dbReference>
<dbReference type="SMART" id="SM00267">
    <property type="entry name" value="GGDEF"/>
    <property type="match status" value="1"/>
</dbReference>
<proteinExistence type="predicted"/>
<dbReference type="PROSITE" id="PS50887">
    <property type="entry name" value="GGDEF"/>
    <property type="match status" value="1"/>
</dbReference>
<dbReference type="SUPFAM" id="SSF55073">
    <property type="entry name" value="Nucleotide cyclase"/>
    <property type="match status" value="1"/>
</dbReference>
<keyword evidence="1" id="KW-0812">Transmembrane</keyword>
<dbReference type="EMBL" id="FQWZ01000008">
    <property type="protein sequence ID" value="SHH29836.1"/>
    <property type="molecule type" value="Genomic_DNA"/>
</dbReference>
<dbReference type="Pfam" id="PF00990">
    <property type="entry name" value="GGDEF"/>
    <property type="match status" value="1"/>
</dbReference>
<dbReference type="NCBIfam" id="TIGR00254">
    <property type="entry name" value="GGDEF"/>
    <property type="match status" value="1"/>
</dbReference>
<dbReference type="Proteomes" id="UP000199758">
    <property type="component" value="Unassembled WGS sequence"/>
</dbReference>
<keyword evidence="1" id="KW-0472">Membrane</keyword>
<dbReference type="PROSITE" id="PS50883">
    <property type="entry name" value="EAL"/>
    <property type="match status" value="1"/>
</dbReference>
<evidence type="ECO:0000259" key="3">
    <source>
        <dbReference type="PROSITE" id="PS50883"/>
    </source>
</evidence>
<feature type="domain" description="PAS" evidence="2">
    <location>
        <begin position="492"/>
        <end position="569"/>
    </location>
</feature>
<dbReference type="InterPro" id="IPR000014">
    <property type="entry name" value="PAS"/>
</dbReference>
<feature type="transmembrane region" description="Helical" evidence="1">
    <location>
        <begin position="392"/>
        <end position="415"/>
    </location>
</feature>
<accession>A0A1M5RUD2</accession>
<sequence>MSNARPSIPMRAPARVRPLHWRQGLQFKLALLLTAGLMVLGISTWLAGDYLVRAELMADSFRYERESAQRIADRLTGLSDQVQELSNTLATLAVQVTPAARAQFAAVAPVLVERSAVSNLIVAVGIWPLPKMLDPALDRASTLLQRDAAGVFNPRSDYNDARTAPYYEESWFTPARYAAANRCYWTPVYREALTRQEVVSCTLPLHDGRGFIGAVTVSLSVIRLNELFARFTAGSTGYSLLIGSNARLLGISDNAARQFGSKAPSNLVELAQQMPAFNPLALTLHQQDEAFISASVQSAAYDAATVSALKEGTRDFSRQESELALASIWNQSTRRDAAGDKPLLLRVNDDAVMHEPAFVTLIELPQTFWRLARVTSEREGFNGVHYFFSQTLLVVGGAALVAVLLIYLTINWLVLRPLRRMTNDLAHADTAEDSLHVQFDENADNEIGILSHWHNERVRQLREMMERTIATNSQLVVESDERRTAQEALAKAQERATLALQAVADGVIMTNERGIVEDINPVAEQLVGVNTRTARGRVFNDVFKVLTTRDDVAADAALPNLAELAIQRGTRLEYHGGVYLQTESQRDVELYVSVTPIRTRLNRVIGAIVVFRPITKLAEGDNLLPDRRSIDSVTGLPNRIACDRALRALIDNVRLTARPHVLLVIDVDHLKRVNDTAGQQAGDEVLTRLGESIVSRVGGAGEVFRMGADQFGVLLNNFDEERGRVFAEALRELLGNSRIYWESKPISVTVSIGLTAITDDTHGPVDLIRRAEDACAAAKRAGRNSVTIYESSLDRAERSVDDSLWVRRIRAGLEQSLFHLTTQWAMPAQTHQLEGHVFDILLALEDEEGFWASPNAFQPVAERHHLVPEMDRWVIRNTLEYLARSPDTVERLSFCSISLSSGTLADHSLVEFLAEQFQRHPDVPARKLCFELREDAISEYPNQAQILCEAMRSLGVRITVDHFGGRNASDIALIRRLSIDFVKIDALQFRSLGTDPVEQLLAESLVRLARTLRKRVIVTNLGDAGTLDAWRRLGADYLLGLAIAKPSPVVFYAPGG</sequence>
<dbReference type="InterPro" id="IPR043128">
    <property type="entry name" value="Rev_trsase/Diguanyl_cyclase"/>
</dbReference>
<gene>
    <name evidence="5" type="ORF">SAMN04488068_3208</name>
</gene>
<dbReference type="CDD" id="cd01948">
    <property type="entry name" value="EAL"/>
    <property type="match status" value="1"/>
</dbReference>
<dbReference type="InterPro" id="IPR029787">
    <property type="entry name" value="Nucleotide_cyclase"/>
</dbReference>
<dbReference type="OrthoDB" id="9787514at2"/>
<evidence type="ECO:0000313" key="5">
    <source>
        <dbReference type="EMBL" id="SHH29836.1"/>
    </source>
</evidence>
<dbReference type="Pfam" id="PF00563">
    <property type="entry name" value="EAL"/>
    <property type="match status" value="1"/>
</dbReference>
<dbReference type="Gene3D" id="3.30.450.20">
    <property type="entry name" value="PAS domain"/>
    <property type="match status" value="2"/>
</dbReference>
<dbReference type="STRING" id="490188.SAMN04488068_3208"/>
<dbReference type="SMART" id="SM00052">
    <property type="entry name" value="EAL"/>
    <property type="match status" value="1"/>
</dbReference>
<keyword evidence="6" id="KW-1185">Reference proteome</keyword>
<dbReference type="InterPro" id="IPR000160">
    <property type="entry name" value="GGDEF_dom"/>
</dbReference>
<dbReference type="Gene3D" id="3.20.20.450">
    <property type="entry name" value="EAL domain"/>
    <property type="match status" value="1"/>
</dbReference>
<dbReference type="InterPro" id="IPR035919">
    <property type="entry name" value="EAL_sf"/>
</dbReference>
<dbReference type="InterPro" id="IPR001633">
    <property type="entry name" value="EAL_dom"/>
</dbReference>
<dbReference type="AlphaFoldDB" id="A0A1M5RUD2"/>
<dbReference type="SUPFAM" id="SSF141868">
    <property type="entry name" value="EAL domain-like"/>
    <property type="match status" value="1"/>
</dbReference>
<dbReference type="PROSITE" id="PS50112">
    <property type="entry name" value="PAS"/>
    <property type="match status" value="1"/>
</dbReference>
<dbReference type="CDD" id="cd01949">
    <property type="entry name" value="GGDEF"/>
    <property type="match status" value="1"/>
</dbReference>
<dbReference type="InterPro" id="IPR035965">
    <property type="entry name" value="PAS-like_dom_sf"/>
</dbReference>
<name>A0A1M5RUD2_9GAMM</name>
<evidence type="ECO:0000256" key="1">
    <source>
        <dbReference type="SAM" id="Phobius"/>
    </source>
</evidence>
<dbReference type="Gene3D" id="3.30.70.270">
    <property type="match status" value="1"/>
</dbReference>
<dbReference type="Pfam" id="PF08448">
    <property type="entry name" value="PAS_4"/>
    <property type="match status" value="1"/>
</dbReference>
<feature type="domain" description="GGDEF" evidence="4">
    <location>
        <begin position="658"/>
        <end position="791"/>
    </location>
</feature>
<protein>
    <submittedName>
        <fullName evidence="5">Diguanylate cyclase (GGDEF) domain-containing protein</fullName>
    </submittedName>
</protein>
<dbReference type="CDD" id="cd00130">
    <property type="entry name" value="PAS"/>
    <property type="match status" value="1"/>
</dbReference>
<evidence type="ECO:0000313" key="6">
    <source>
        <dbReference type="Proteomes" id="UP000199758"/>
    </source>
</evidence>
<reference evidence="5 6" key="1">
    <citation type="submission" date="2016-11" db="EMBL/GenBank/DDBJ databases">
        <authorList>
            <person name="Jaros S."/>
            <person name="Januszkiewicz K."/>
            <person name="Wedrychowicz H."/>
        </authorList>
    </citation>
    <scope>NUCLEOTIDE SEQUENCE [LARGE SCALE GENOMIC DNA]</scope>
    <source>
        <strain evidence="5 6">CGMCC 1.7049</strain>
    </source>
</reference>
<dbReference type="InterPro" id="IPR052155">
    <property type="entry name" value="Biofilm_reg_signaling"/>
</dbReference>
<dbReference type="InterPro" id="IPR013656">
    <property type="entry name" value="PAS_4"/>
</dbReference>
<dbReference type="PANTHER" id="PTHR44757">
    <property type="entry name" value="DIGUANYLATE CYCLASE DGCP"/>
    <property type="match status" value="1"/>
</dbReference>
<organism evidence="5 6">
    <name type="scientific">Hydrocarboniphaga daqingensis</name>
    <dbReference type="NCBI Taxonomy" id="490188"/>
    <lineage>
        <taxon>Bacteria</taxon>
        <taxon>Pseudomonadati</taxon>
        <taxon>Pseudomonadota</taxon>
        <taxon>Gammaproteobacteria</taxon>
        <taxon>Nevskiales</taxon>
        <taxon>Nevskiaceae</taxon>
        <taxon>Hydrocarboniphaga</taxon>
    </lineage>
</organism>
<evidence type="ECO:0000259" key="2">
    <source>
        <dbReference type="PROSITE" id="PS50112"/>
    </source>
</evidence>
<dbReference type="Gene3D" id="6.10.340.10">
    <property type="match status" value="1"/>
</dbReference>
<dbReference type="SUPFAM" id="SSF55785">
    <property type="entry name" value="PYP-like sensor domain (PAS domain)"/>
    <property type="match status" value="1"/>
</dbReference>
<feature type="domain" description="EAL" evidence="3">
    <location>
        <begin position="802"/>
        <end position="1056"/>
    </location>
</feature>